<accession>A0A9E6Y200</accession>
<dbReference type="EMBL" id="CP087164">
    <property type="protein sequence ID" value="UGS38614.1"/>
    <property type="molecule type" value="Genomic_DNA"/>
</dbReference>
<proteinExistence type="predicted"/>
<dbReference type="AlphaFoldDB" id="A0A9E6Y200"/>
<evidence type="ECO:0000313" key="2">
    <source>
        <dbReference type="Proteomes" id="UP001162834"/>
    </source>
</evidence>
<evidence type="ECO:0000313" key="1">
    <source>
        <dbReference type="EMBL" id="UGS38614.1"/>
    </source>
</evidence>
<dbReference type="Gene3D" id="3.40.50.150">
    <property type="entry name" value="Vaccinia Virus protein VP39"/>
    <property type="match status" value="1"/>
</dbReference>
<gene>
    <name evidence="1" type="ORF">DSM104329_05044</name>
</gene>
<dbReference type="InterPro" id="IPR029063">
    <property type="entry name" value="SAM-dependent_MTases_sf"/>
</dbReference>
<reference evidence="1" key="1">
    <citation type="journal article" date="2022" name="Int. J. Syst. Evol. Microbiol.">
        <title>Pseudomonas aegrilactucae sp. nov. and Pseudomonas morbosilactucae sp. nov., pathogens causing bacterial rot of lettuce in Japan.</title>
        <authorList>
            <person name="Sawada H."/>
            <person name="Fujikawa T."/>
            <person name="Satou M."/>
        </authorList>
    </citation>
    <scope>NUCLEOTIDE SEQUENCE</scope>
    <source>
        <strain evidence="1">0166_1</strain>
    </source>
</reference>
<sequence length="226" mass="24816">MSGWRAAAGRAYTRAWQRGRPRSARVAPYLPQQPLSRRFGLDRGRPVDRVYIERFLERHRADLRGRGVEIYEPTYLERFGACERMDVLDADPDAAHATIRGDFGALPAGTFDCFVCTQTLQLIADPLTALRQARDALAPGGVLLLTVPGISQIAPGETFPDHVRYTTHGLRALAAEVFDAAEVGAHGNVRTAAAFLYGLADHEVDAAAFATDDPAYELLITLRAFH</sequence>
<organism evidence="1 2">
    <name type="scientific">Capillimicrobium parvum</name>
    <dbReference type="NCBI Taxonomy" id="2884022"/>
    <lineage>
        <taxon>Bacteria</taxon>
        <taxon>Bacillati</taxon>
        <taxon>Actinomycetota</taxon>
        <taxon>Thermoleophilia</taxon>
        <taxon>Solirubrobacterales</taxon>
        <taxon>Capillimicrobiaceae</taxon>
        <taxon>Capillimicrobium</taxon>
    </lineage>
</organism>
<dbReference type="RefSeq" id="WP_259312633.1">
    <property type="nucleotide sequence ID" value="NZ_CP087164.1"/>
</dbReference>
<dbReference type="Proteomes" id="UP001162834">
    <property type="component" value="Chromosome"/>
</dbReference>
<dbReference type="Pfam" id="PF13489">
    <property type="entry name" value="Methyltransf_23"/>
    <property type="match status" value="1"/>
</dbReference>
<evidence type="ECO:0008006" key="3">
    <source>
        <dbReference type="Google" id="ProtNLM"/>
    </source>
</evidence>
<protein>
    <recommendedName>
        <fullName evidence="3">Methyltransferase domain-containing protein</fullName>
    </recommendedName>
</protein>
<dbReference type="SUPFAM" id="SSF53335">
    <property type="entry name" value="S-adenosyl-L-methionine-dependent methyltransferases"/>
    <property type="match status" value="1"/>
</dbReference>
<name>A0A9E6Y200_9ACTN</name>
<keyword evidence="2" id="KW-1185">Reference proteome</keyword>
<dbReference type="KEGG" id="sbae:DSM104329_05044"/>